<comment type="caution">
    <text evidence="1">The sequence shown here is derived from an EMBL/GenBank/DDBJ whole genome shotgun (WGS) entry which is preliminary data.</text>
</comment>
<dbReference type="EMBL" id="BMAO01005057">
    <property type="protein sequence ID" value="GFQ98672.1"/>
    <property type="molecule type" value="Genomic_DNA"/>
</dbReference>
<keyword evidence="2" id="KW-1185">Reference proteome</keyword>
<dbReference type="AlphaFoldDB" id="A0A8X6IPW8"/>
<name>A0A8X6IPW8_TRICU</name>
<sequence>MLQPMQVKSEGILNRIRERQEVEKKTSVRIREDLMFDRLSSRQHGEGFFNSWEKGKVEISEGRIRVGLPNLNSGVRLLWIPARGDCNALVYVKSCKSKLFI</sequence>
<protein>
    <submittedName>
        <fullName evidence="1">Uncharacterized protein</fullName>
    </submittedName>
</protein>
<organism evidence="1 2">
    <name type="scientific">Trichonephila clavata</name>
    <name type="common">Joro spider</name>
    <name type="synonym">Nephila clavata</name>
    <dbReference type="NCBI Taxonomy" id="2740835"/>
    <lineage>
        <taxon>Eukaryota</taxon>
        <taxon>Metazoa</taxon>
        <taxon>Ecdysozoa</taxon>
        <taxon>Arthropoda</taxon>
        <taxon>Chelicerata</taxon>
        <taxon>Arachnida</taxon>
        <taxon>Araneae</taxon>
        <taxon>Araneomorphae</taxon>
        <taxon>Entelegynae</taxon>
        <taxon>Araneoidea</taxon>
        <taxon>Nephilidae</taxon>
        <taxon>Trichonephila</taxon>
    </lineage>
</organism>
<proteinExistence type="predicted"/>
<evidence type="ECO:0000313" key="2">
    <source>
        <dbReference type="Proteomes" id="UP000887116"/>
    </source>
</evidence>
<evidence type="ECO:0000313" key="1">
    <source>
        <dbReference type="EMBL" id="GFQ98672.1"/>
    </source>
</evidence>
<dbReference type="Proteomes" id="UP000887116">
    <property type="component" value="Unassembled WGS sequence"/>
</dbReference>
<gene>
    <name evidence="1" type="ORF">TNCT_519561</name>
</gene>
<reference evidence="1" key="1">
    <citation type="submission" date="2020-07" db="EMBL/GenBank/DDBJ databases">
        <title>Multicomponent nature underlies the extraordinary mechanical properties of spider dragline silk.</title>
        <authorList>
            <person name="Kono N."/>
            <person name="Nakamura H."/>
            <person name="Mori M."/>
            <person name="Yoshida Y."/>
            <person name="Ohtoshi R."/>
            <person name="Malay A.D."/>
            <person name="Moran D.A.P."/>
            <person name="Tomita M."/>
            <person name="Numata K."/>
            <person name="Arakawa K."/>
        </authorList>
    </citation>
    <scope>NUCLEOTIDE SEQUENCE</scope>
</reference>
<accession>A0A8X6IPW8</accession>